<evidence type="ECO:0000313" key="1">
    <source>
        <dbReference type="EnsemblMetazoa" id="GPAI015688-PA"/>
    </source>
</evidence>
<dbReference type="STRING" id="7398.A0A1A9ZII6"/>
<protein>
    <submittedName>
        <fullName evidence="1">Uncharacterized protein</fullName>
    </submittedName>
</protein>
<organism evidence="1 2">
    <name type="scientific">Glossina pallidipes</name>
    <name type="common">Tsetse fly</name>
    <dbReference type="NCBI Taxonomy" id="7398"/>
    <lineage>
        <taxon>Eukaryota</taxon>
        <taxon>Metazoa</taxon>
        <taxon>Ecdysozoa</taxon>
        <taxon>Arthropoda</taxon>
        <taxon>Hexapoda</taxon>
        <taxon>Insecta</taxon>
        <taxon>Pterygota</taxon>
        <taxon>Neoptera</taxon>
        <taxon>Endopterygota</taxon>
        <taxon>Diptera</taxon>
        <taxon>Brachycera</taxon>
        <taxon>Muscomorpha</taxon>
        <taxon>Hippoboscoidea</taxon>
        <taxon>Glossinidae</taxon>
        <taxon>Glossina</taxon>
    </lineage>
</organism>
<name>A0A1A9ZII6_GLOPL</name>
<accession>A0A1A9ZII6</accession>
<keyword evidence="2" id="KW-1185">Reference proteome</keyword>
<dbReference type="AlphaFoldDB" id="A0A1A9ZII6"/>
<dbReference type="VEuPathDB" id="VectorBase:GPAI015688"/>
<dbReference type="EnsemblMetazoa" id="GPAI015688-RA">
    <property type="protein sequence ID" value="GPAI015688-PA"/>
    <property type="gene ID" value="GPAI015688"/>
</dbReference>
<proteinExistence type="predicted"/>
<sequence length="123" mass="14187">MFADGIFPIGDGMLDIEEESLKGLLVLHDINEIYDVEQTPFARYRVQVGGHTVIVYVFMDMLDPQVGSPEAVVINGNIWNLSRLRKLFIMHAKQQSQYQLTRLNERLKVQTQQMSRTSHLPRT</sequence>
<evidence type="ECO:0000313" key="2">
    <source>
        <dbReference type="Proteomes" id="UP000092445"/>
    </source>
</evidence>
<dbReference type="Proteomes" id="UP000092445">
    <property type="component" value="Unassembled WGS sequence"/>
</dbReference>
<reference evidence="2" key="1">
    <citation type="submission" date="2014-03" db="EMBL/GenBank/DDBJ databases">
        <authorList>
            <person name="Aksoy S."/>
            <person name="Warren W."/>
            <person name="Wilson R.K."/>
        </authorList>
    </citation>
    <scope>NUCLEOTIDE SEQUENCE [LARGE SCALE GENOMIC DNA]</scope>
    <source>
        <strain evidence="2">IAEA</strain>
    </source>
</reference>
<reference evidence="1" key="2">
    <citation type="submission" date="2020-05" db="UniProtKB">
        <authorList>
            <consortium name="EnsemblMetazoa"/>
        </authorList>
    </citation>
    <scope>IDENTIFICATION</scope>
    <source>
        <strain evidence="1">IAEA</strain>
    </source>
</reference>